<feature type="chain" id="PRO_5008092105" description="Alpha/beta hydrolase" evidence="1">
    <location>
        <begin position="21"/>
        <end position="365"/>
    </location>
</feature>
<dbReference type="SUPFAM" id="SSF53474">
    <property type="entry name" value="alpha/beta-Hydrolases"/>
    <property type="match status" value="1"/>
</dbReference>
<dbReference type="OrthoDB" id="6147935at2"/>
<dbReference type="EMBL" id="LWQU01000142">
    <property type="protein sequence ID" value="OAN49904.1"/>
    <property type="molecule type" value="Genomic_DNA"/>
</dbReference>
<evidence type="ECO:0000313" key="3">
    <source>
        <dbReference type="Proteomes" id="UP000078543"/>
    </source>
</evidence>
<sequence length="365" mass="38784">MKKTALVLMVLLAIAGWATASGTLPRAIDSALLLGDLLADGKPSLLKRLTARPARQSVTIGDTHADLYLPAEKARAGLVLVPGADRSGKDHPRLVALAETLARLRFLVVVPDIANLRRLELAGADRRPIANAAGWLASDRHLARVGVVAVSYGVLPAVHAALDETAVTFLLGIGGAYDLKATATFFTTGAYREGPGQDWMHAVPNAYGKWVFVRSNLGRLDDSADRAAMDGIAQRRLNDPAAGIGDLVALLKPQGRAVMALLDNTDPARVPALLDKLPPRIKAEIAQLDLAPRDLSPLTARLILVHGQDDRIIPWTESAALARMAPRAQLFVPTNLAHAELRPSGLADAVILWRAALAFLEAAGP</sequence>
<dbReference type="Gene3D" id="3.40.50.1820">
    <property type="entry name" value="alpha/beta hydrolase"/>
    <property type="match status" value="1"/>
</dbReference>
<keyword evidence="3" id="KW-1185">Reference proteome</keyword>
<reference evidence="2 3" key="1">
    <citation type="submission" date="2016-04" db="EMBL/GenBank/DDBJ databases">
        <title>Draft genome sequence of freshwater magnetotactic bacteria Magnetospirillum marisnigri SP-1 and Magnetospirillum moscoviense BB-1.</title>
        <authorList>
            <person name="Koziaeva V."/>
            <person name="Dziuba M.V."/>
            <person name="Ivanov T.M."/>
            <person name="Kuznetsov B."/>
            <person name="Grouzdev D.S."/>
        </authorList>
    </citation>
    <scope>NUCLEOTIDE SEQUENCE [LARGE SCALE GENOMIC DNA]</scope>
    <source>
        <strain evidence="2 3">BB-1</strain>
    </source>
</reference>
<accession>A0A178MPN1</accession>
<feature type="signal peptide" evidence="1">
    <location>
        <begin position="1"/>
        <end position="20"/>
    </location>
</feature>
<dbReference type="STRING" id="1437059.A6A05_12830"/>
<keyword evidence="1" id="KW-0732">Signal</keyword>
<organism evidence="2 3">
    <name type="scientific">Magnetospirillum moscoviense</name>
    <dbReference type="NCBI Taxonomy" id="1437059"/>
    <lineage>
        <taxon>Bacteria</taxon>
        <taxon>Pseudomonadati</taxon>
        <taxon>Pseudomonadota</taxon>
        <taxon>Alphaproteobacteria</taxon>
        <taxon>Rhodospirillales</taxon>
        <taxon>Rhodospirillaceae</taxon>
        <taxon>Magnetospirillum</taxon>
    </lineage>
</organism>
<evidence type="ECO:0000313" key="2">
    <source>
        <dbReference type="EMBL" id="OAN49904.1"/>
    </source>
</evidence>
<dbReference type="InterPro" id="IPR029058">
    <property type="entry name" value="AB_hydrolase_fold"/>
</dbReference>
<dbReference type="RefSeq" id="WP_068501065.1">
    <property type="nucleotide sequence ID" value="NZ_LWQU01000142.1"/>
</dbReference>
<protein>
    <recommendedName>
        <fullName evidence="4">Alpha/beta hydrolase</fullName>
    </recommendedName>
</protein>
<name>A0A178MPN1_9PROT</name>
<dbReference type="AlphaFoldDB" id="A0A178MPN1"/>
<gene>
    <name evidence="2" type="ORF">A6A05_12830</name>
</gene>
<comment type="caution">
    <text evidence="2">The sequence shown here is derived from an EMBL/GenBank/DDBJ whole genome shotgun (WGS) entry which is preliminary data.</text>
</comment>
<dbReference type="Proteomes" id="UP000078543">
    <property type="component" value="Unassembled WGS sequence"/>
</dbReference>
<proteinExistence type="predicted"/>
<evidence type="ECO:0000256" key="1">
    <source>
        <dbReference type="SAM" id="SignalP"/>
    </source>
</evidence>
<evidence type="ECO:0008006" key="4">
    <source>
        <dbReference type="Google" id="ProtNLM"/>
    </source>
</evidence>